<comment type="catalytic activity">
    <reaction evidence="1">
        <text>Endonucleolytic cleavage of RNA, removing extra 3' nucleotides from tRNA precursor, generating 3' termini of tRNAs. A 3'-hydroxy group is left at the tRNA terminus and a 5'-phosphoryl group is left at the trailer molecule.</text>
        <dbReference type="EC" id="3.1.26.11"/>
    </reaction>
</comment>
<organism evidence="13 14">
    <name type="scientific">Cyclotella atomus</name>
    <dbReference type="NCBI Taxonomy" id="382360"/>
    <lineage>
        <taxon>Eukaryota</taxon>
        <taxon>Sar</taxon>
        <taxon>Stramenopiles</taxon>
        <taxon>Ochrophyta</taxon>
        <taxon>Bacillariophyta</taxon>
        <taxon>Coscinodiscophyceae</taxon>
        <taxon>Thalassiosirophycidae</taxon>
        <taxon>Stephanodiscales</taxon>
        <taxon>Stephanodiscaceae</taxon>
        <taxon>Cyclotella</taxon>
    </lineage>
</organism>
<dbReference type="SUPFAM" id="SSF56281">
    <property type="entry name" value="Metallo-hydrolase/oxidoreductase"/>
    <property type="match status" value="2"/>
</dbReference>
<dbReference type="AlphaFoldDB" id="A0ABD3NMQ9"/>
<evidence type="ECO:0000256" key="2">
    <source>
        <dbReference type="ARBA" id="ARBA00001947"/>
    </source>
</evidence>
<evidence type="ECO:0000256" key="1">
    <source>
        <dbReference type="ARBA" id="ARBA00000402"/>
    </source>
</evidence>
<dbReference type="PANTHER" id="PTHR12553:SF49">
    <property type="entry name" value="ZINC PHOSPHODIESTERASE ELAC PROTEIN 2"/>
    <property type="match status" value="1"/>
</dbReference>
<dbReference type="EMBL" id="JALLPJ020001090">
    <property type="protein sequence ID" value="KAL3776624.1"/>
    <property type="molecule type" value="Genomic_DNA"/>
</dbReference>
<dbReference type="Pfam" id="PF12706">
    <property type="entry name" value="Lactamase_B_2"/>
    <property type="match status" value="1"/>
</dbReference>
<keyword evidence="6" id="KW-0540">Nuclease</keyword>
<evidence type="ECO:0000256" key="9">
    <source>
        <dbReference type="ARBA" id="ARBA00022801"/>
    </source>
</evidence>
<dbReference type="PANTHER" id="PTHR12553">
    <property type="entry name" value="ZINC PHOSPHODIESTERASE ELAC PROTEIN 2"/>
    <property type="match status" value="1"/>
</dbReference>
<keyword evidence="14" id="KW-1185">Reference proteome</keyword>
<feature type="domain" description="Metallo-beta-lactamase" evidence="12">
    <location>
        <begin position="556"/>
        <end position="741"/>
    </location>
</feature>
<gene>
    <name evidence="13" type="ORF">ACHAWO_012256</name>
</gene>
<comment type="similarity">
    <text evidence="3">Belongs to the RNase Z family.</text>
</comment>
<dbReference type="EC" id="3.1.26.11" evidence="4"/>
<proteinExistence type="inferred from homology"/>
<evidence type="ECO:0000313" key="13">
    <source>
        <dbReference type="EMBL" id="KAL3776624.1"/>
    </source>
</evidence>
<evidence type="ECO:0000259" key="12">
    <source>
        <dbReference type="Pfam" id="PF12706"/>
    </source>
</evidence>
<keyword evidence="7" id="KW-0479">Metal-binding</keyword>
<evidence type="ECO:0000256" key="5">
    <source>
        <dbReference type="ARBA" id="ARBA00022694"/>
    </source>
</evidence>
<dbReference type="CDD" id="cd07718">
    <property type="entry name" value="RNaseZ_ELAC1_ELAC2-C-term-like_MBL-fold"/>
    <property type="match status" value="1"/>
</dbReference>
<evidence type="ECO:0000256" key="4">
    <source>
        <dbReference type="ARBA" id="ARBA00012477"/>
    </source>
</evidence>
<name>A0ABD3NMQ9_9STRA</name>
<dbReference type="GO" id="GO:0042781">
    <property type="term" value="F:3'-tRNA processing endoribonuclease activity"/>
    <property type="evidence" value="ECO:0007669"/>
    <property type="project" value="UniProtKB-EC"/>
</dbReference>
<evidence type="ECO:0000256" key="6">
    <source>
        <dbReference type="ARBA" id="ARBA00022722"/>
    </source>
</evidence>
<dbReference type="InterPro" id="IPR047151">
    <property type="entry name" value="RNZ2-like"/>
</dbReference>
<dbReference type="InterPro" id="IPR001279">
    <property type="entry name" value="Metallo-B-lactamas"/>
</dbReference>
<reference evidence="13 14" key="1">
    <citation type="submission" date="2024-10" db="EMBL/GenBank/DDBJ databases">
        <title>Updated reference genomes for cyclostephanoid diatoms.</title>
        <authorList>
            <person name="Roberts W.R."/>
            <person name="Alverson A.J."/>
        </authorList>
    </citation>
    <scope>NUCLEOTIDE SEQUENCE [LARGE SCALE GENOMIC DNA]</scope>
    <source>
        <strain evidence="13 14">AJA010-31</strain>
    </source>
</reference>
<dbReference type="Proteomes" id="UP001530400">
    <property type="component" value="Unassembled WGS sequence"/>
</dbReference>
<dbReference type="GO" id="GO:0046872">
    <property type="term" value="F:metal ion binding"/>
    <property type="evidence" value="ECO:0007669"/>
    <property type="project" value="UniProtKB-KW"/>
</dbReference>
<keyword evidence="9" id="KW-0378">Hydrolase</keyword>
<evidence type="ECO:0000256" key="11">
    <source>
        <dbReference type="SAM" id="MobiDB-lite"/>
    </source>
</evidence>
<feature type="region of interest" description="Disordered" evidence="11">
    <location>
        <begin position="168"/>
        <end position="197"/>
    </location>
</feature>
<comment type="caution">
    <text evidence="13">The sequence shown here is derived from an EMBL/GenBank/DDBJ whole genome shotgun (WGS) entry which is preliminary data.</text>
</comment>
<keyword evidence="8" id="KW-0255">Endonuclease</keyword>
<evidence type="ECO:0000313" key="14">
    <source>
        <dbReference type="Proteomes" id="UP001530400"/>
    </source>
</evidence>
<dbReference type="InterPro" id="IPR036866">
    <property type="entry name" value="RibonucZ/Hydroxyglut_hydro"/>
</dbReference>
<keyword evidence="10" id="KW-0862">Zinc</keyword>
<keyword evidence="5" id="KW-0819">tRNA processing</keyword>
<sequence>MTSSIRILTTSGLDSNPSLLLVSPNGSKTLINCGEGCQRAFLESSSLGPNINVGSLRVSSVNRVCLTHTSHDALGGLPGMILTTADVAESAAKNFQQSQANGGKINGQQQRQKSLKRNGSLVSDEGNEGMPDLEIVGPIGTKSFLHSLRHFMRRDRFNIHVHEGDFDSSICSNGNESSANQVPKKKAKKNKLNPSSNDDIGFTVRSIPIDYTFDVHNESFTKQAVSYIFTTPPIPGKFLIEKANELKIPRGPMYSQLKSGKSVTFTDPVTNEERTVTPEQVLAEGSGGIFVAVLYCPKLDVMNGIQQLDLIKSLNPDTTTTVELDAVVHLTPKAVFETNEYQAWCMSFGPRTEHIILHVAETLEDRISDGTNSPFVSAMRGAVRRSLVNNELFPKPKLEFVGETEIGQNENGKDIGTIKTIAGCPMMEYVLLPRSRQGVNELTTKPIYTEDDFISLKKHVSESGAIDLGKEITAAETTGTKLDSSDTNENGGDNGELIFTGTGSAVPCKHRNVTGMYLRMQNGNGMLLDVGEGTVGQLLQSWRSTLSPTTTLIDEYRRRIKGIKAVWISHPHADHHLGLLRLLSEKSLLGARENPIVIMAPPNMFAFLSEYQNVAPEIKQTYIAVDAREMKDGLSTDHIVARRLFDQLGLTSCASVPVAHCPNSFAIILDGTSFGRIAYSGDCRPSNRFAAAARGADVLIHEATFEDGMEEEAVLKRHSTVGEAMDIATAMQAKSLVLTHFSQRYPKIPRLSPKGRNDQPIKAIPIVIAFDFMRLRKDSVLLASKLTPALRLLYPDGDRDGEIEGDDANNAEARDLMSVPGVFAAKGIL</sequence>
<evidence type="ECO:0000256" key="8">
    <source>
        <dbReference type="ARBA" id="ARBA00022759"/>
    </source>
</evidence>
<evidence type="ECO:0000256" key="10">
    <source>
        <dbReference type="ARBA" id="ARBA00022833"/>
    </source>
</evidence>
<accession>A0ABD3NMQ9</accession>
<comment type="cofactor">
    <cofactor evidence="2">
        <name>Zn(2+)</name>
        <dbReference type="ChEBI" id="CHEBI:29105"/>
    </cofactor>
</comment>
<feature type="compositionally biased region" description="Polar residues" evidence="11">
    <location>
        <begin position="169"/>
        <end position="181"/>
    </location>
</feature>
<feature type="region of interest" description="Disordered" evidence="11">
    <location>
        <begin position="97"/>
        <end position="133"/>
    </location>
</feature>
<dbReference type="Gene3D" id="3.60.15.10">
    <property type="entry name" value="Ribonuclease Z/Hydroxyacylglutathione hydrolase-like"/>
    <property type="match status" value="2"/>
</dbReference>
<protein>
    <recommendedName>
        <fullName evidence="4">ribonuclease Z</fullName>
        <ecNumber evidence="4">3.1.26.11</ecNumber>
    </recommendedName>
</protein>
<evidence type="ECO:0000256" key="3">
    <source>
        <dbReference type="ARBA" id="ARBA00007823"/>
    </source>
</evidence>
<evidence type="ECO:0000256" key="7">
    <source>
        <dbReference type="ARBA" id="ARBA00022723"/>
    </source>
</evidence>
<feature type="compositionally biased region" description="Polar residues" evidence="11">
    <location>
        <begin position="97"/>
        <end position="112"/>
    </location>
</feature>